<dbReference type="PANTHER" id="PTHR11011">
    <property type="entry name" value="MALE STERILITY PROTEIN 2-RELATED"/>
    <property type="match status" value="1"/>
</dbReference>
<comment type="caution">
    <text evidence="2">The sequence shown here is derived from an EMBL/GenBank/DDBJ whole genome shotgun (WGS) entry which is preliminary data.</text>
</comment>
<dbReference type="GO" id="GO:0035336">
    <property type="term" value="P:long-chain fatty-acyl-CoA metabolic process"/>
    <property type="evidence" value="ECO:0007669"/>
    <property type="project" value="TreeGrafter"/>
</dbReference>
<proteinExistence type="predicted"/>
<organism evidence="2">
    <name type="scientific">Salmonella enterica subsp. enterica serovar Kentucky</name>
    <dbReference type="NCBI Taxonomy" id="192955"/>
    <lineage>
        <taxon>Bacteria</taxon>
        <taxon>Pseudomonadati</taxon>
        <taxon>Pseudomonadota</taxon>
        <taxon>Gammaproteobacteria</taxon>
        <taxon>Enterobacterales</taxon>
        <taxon>Enterobacteriaceae</taxon>
        <taxon>Salmonella</taxon>
    </lineage>
</organism>
<protein>
    <submittedName>
        <fullName evidence="2">NAD-dependent epimerase/dehydratase family protein</fullName>
    </submittedName>
</protein>
<dbReference type="Gene3D" id="3.40.50.720">
    <property type="entry name" value="NAD(P)-binding Rossmann-like Domain"/>
    <property type="match status" value="1"/>
</dbReference>
<dbReference type="EMBL" id="AAGJTV010000093">
    <property type="protein sequence ID" value="EBO8342354.1"/>
    <property type="molecule type" value="Genomic_DNA"/>
</dbReference>
<dbReference type="AlphaFoldDB" id="A0A5U1UFN0"/>
<sequence>MKLLLLTGATGFLGGAVLDKLLDNCNNINLLLLVRAPTPQAGLERIKENMRKFNVCEERLHALTNDNILPGDLNNPEAFLMDPRLDEVTHVINCAAIASFGNNPFIWNVNVTGTLAFARRMAKVAGLKRFLHVGTAMSCTPHTGSLVKEESASSETGEHLVEYTHSKATIEYLMRKQ</sequence>
<dbReference type="InterPro" id="IPR036291">
    <property type="entry name" value="NAD(P)-bd_dom_sf"/>
</dbReference>
<name>A0A5U1UFN0_SALET</name>
<dbReference type="InterPro" id="IPR013120">
    <property type="entry name" value="FAR_NAD-bd"/>
</dbReference>
<evidence type="ECO:0000259" key="1">
    <source>
        <dbReference type="Pfam" id="PF07993"/>
    </source>
</evidence>
<gene>
    <name evidence="2" type="ORF">EA075_23905</name>
</gene>
<dbReference type="InterPro" id="IPR026055">
    <property type="entry name" value="FAR"/>
</dbReference>
<dbReference type="Proteomes" id="UP000839723">
    <property type="component" value="Unassembled WGS sequence"/>
</dbReference>
<feature type="domain" description="Thioester reductase (TE)" evidence="1">
    <location>
        <begin position="6"/>
        <end position="176"/>
    </location>
</feature>
<dbReference type="GO" id="GO:0080019">
    <property type="term" value="F:alcohol-forming very long-chain fatty acyl-CoA reductase activity"/>
    <property type="evidence" value="ECO:0007669"/>
    <property type="project" value="InterPro"/>
</dbReference>
<dbReference type="PANTHER" id="PTHR11011:SF45">
    <property type="entry name" value="FATTY ACYL-COA REDUCTASE CG8306-RELATED"/>
    <property type="match status" value="1"/>
</dbReference>
<dbReference type="Pfam" id="PF07993">
    <property type="entry name" value="NAD_binding_4"/>
    <property type="match status" value="1"/>
</dbReference>
<dbReference type="SUPFAM" id="SSF51735">
    <property type="entry name" value="NAD(P)-binding Rossmann-fold domains"/>
    <property type="match status" value="1"/>
</dbReference>
<feature type="non-terminal residue" evidence="2">
    <location>
        <position position="177"/>
    </location>
</feature>
<evidence type="ECO:0000313" key="2">
    <source>
        <dbReference type="EMBL" id="EBO8342354.1"/>
    </source>
</evidence>
<reference evidence="2" key="1">
    <citation type="submission" date="2019-06" db="EMBL/GenBank/DDBJ databases">
        <authorList>
            <consortium name="GenomeTrakr network: Whole genome sequencing for foodborne pathogen traceback"/>
        </authorList>
    </citation>
    <scope>NUCLEOTIDE SEQUENCE [LARGE SCALE GENOMIC DNA]</scope>
    <source>
        <strain evidence="2">FSIS11814883</strain>
    </source>
</reference>
<accession>A0A5U1UFN0</accession>